<evidence type="ECO:0000259" key="11">
    <source>
        <dbReference type="PROSITE" id="PS50994"/>
    </source>
</evidence>
<evidence type="ECO:0000256" key="4">
    <source>
        <dbReference type="ARBA" id="ARBA00022801"/>
    </source>
</evidence>
<evidence type="ECO:0000256" key="2">
    <source>
        <dbReference type="ARBA" id="ARBA00022723"/>
    </source>
</evidence>
<proteinExistence type="predicted"/>
<evidence type="ECO:0000313" key="12">
    <source>
        <dbReference type="EMBL" id="SPD06416.1"/>
    </source>
</evidence>
<dbReference type="InterPro" id="IPR012337">
    <property type="entry name" value="RNaseH-like_sf"/>
</dbReference>
<dbReference type="InterPro" id="IPR036397">
    <property type="entry name" value="RNaseH_sf"/>
</dbReference>
<dbReference type="GO" id="GO:0016787">
    <property type="term" value="F:hydrolase activity"/>
    <property type="evidence" value="ECO:0007669"/>
    <property type="project" value="UniProtKB-KW"/>
</dbReference>
<dbReference type="CDD" id="cd09272">
    <property type="entry name" value="RNase_HI_RT_Ty1"/>
    <property type="match status" value="1"/>
</dbReference>
<dbReference type="InterPro" id="IPR013103">
    <property type="entry name" value="RVT_2"/>
</dbReference>
<dbReference type="InterPro" id="IPR039537">
    <property type="entry name" value="Retrotran_Ty1/copia-like"/>
</dbReference>
<dbReference type="AlphaFoldDB" id="A0A2N9GVM3"/>
<dbReference type="PANTHER" id="PTHR42648">
    <property type="entry name" value="TRANSPOSASE, PUTATIVE-RELATED"/>
    <property type="match status" value="1"/>
</dbReference>
<dbReference type="PROSITE" id="PS50994">
    <property type="entry name" value="INTEGRASE"/>
    <property type="match status" value="1"/>
</dbReference>
<dbReference type="GO" id="GO:0003676">
    <property type="term" value="F:nucleic acid binding"/>
    <property type="evidence" value="ECO:0007669"/>
    <property type="project" value="InterPro"/>
</dbReference>
<dbReference type="Pfam" id="PF00665">
    <property type="entry name" value="rve"/>
    <property type="match status" value="1"/>
</dbReference>
<dbReference type="SUPFAM" id="SSF53098">
    <property type="entry name" value="Ribonuclease H-like"/>
    <property type="match status" value="1"/>
</dbReference>
<gene>
    <name evidence="12" type="ORF">FSB_LOCUS34298</name>
</gene>
<keyword evidence="8" id="KW-0808">Transferase</keyword>
<keyword evidence="4" id="KW-0378">Hydrolase</keyword>
<reference evidence="12" key="1">
    <citation type="submission" date="2018-02" db="EMBL/GenBank/DDBJ databases">
        <authorList>
            <person name="Cohen D.B."/>
            <person name="Kent A.D."/>
        </authorList>
    </citation>
    <scope>NUCLEOTIDE SEQUENCE</scope>
</reference>
<keyword evidence="8" id="KW-0239">DNA-directed DNA polymerase</keyword>
<dbReference type="GO" id="GO:0003887">
    <property type="term" value="F:DNA-directed DNA polymerase activity"/>
    <property type="evidence" value="ECO:0007669"/>
    <property type="project" value="UniProtKB-KW"/>
</dbReference>
<dbReference type="Pfam" id="PF07727">
    <property type="entry name" value="RVT_2"/>
    <property type="match status" value="1"/>
</dbReference>
<dbReference type="InterPro" id="IPR001584">
    <property type="entry name" value="Integrase_cat-core"/>
</dbReference>
<evidence type="ECO:0000256" key="8">
    <source>
        <dbReference type="ARBA" id="ARBA00022932"/>
    </source>
</evidence>
<accession>A0A2N9GVM3</accession>
<dbReference type="Pfam" id="PF14223">
    <property type="entry name" value="Retrotran_gag_2"/>
    <property type="match status" value="1"/>
</dbReference>
<organism evidence="12">
    <name type="scientific">Fagus sylvatica</name>
    <name type="common">Beechnut</name>
    <dbReference type="NCBI Taxonomy" id="28930"/>
    <lineage>
        <taxon>Eukaryota</taxon>
        <taxon>Viridiplantae</taxon>
        <taxon>Streptophyta</taxon>
        <taxon>Embryophyta</taxon>
        <taxon>Tracheophyta</taxon>
        <taxon>Spermatophyta</taxon>
        <taxon>Magnoliopsida</taxon>
        <taxon>eudicotyledons</taxon>
        <taxon>Gunneridae</taxon>
        <taxon>Pentapetalae</taxon>
        <taxon>rosids</taxon>
        <taxon>fabids</taxon>
        <taxon>Fagales</taxon>
        <taxon>Fagaceae</taxon>
        <taxon>Fagus</taxon>
    </lineage>
</organism>
<dbReference type="PANTHER" id="PTHR42648:SF11">
    <property type="entry name" value="TRANSPOSON TY4-P GAG-POL POLYPROTEIN"/>
    <property type="match status" value="1"/>
</dbReference>
<dbReference type="GO" id="GO:0006310">
    <property type="term" value="P:DNA recombination"/>
    <property type="evidence" value="ECO:0007669"/>
    <property type="project" value="UniProtKB-KW"/>
</dbReference>
<dbReference type="GO" id="GO:0003964">
    <property type="term" value="F:RNA-directed DNA polymerase activity"/>
    <property type="evidence" value="ECO:0007669"/>
    <property type="project" value="UniProtKB-KW"/>
</dbReference>
<dbReference type="EMBL" id="OIVN01002780">
    <property type="protein sequence ID" value="SPD06416.1"/>
    <property type="molecule type" value="Genomic_DNA"/>
</dbReference>
<keyword evidence="9" id="KW-0233">DNA recombination</keyword>
<dbReference type="GO" id="GO:0015074">
    <property type="term" value="P:DNA integration"/>
    <property type="evidence" value="ECO:0007669"/>
    <property type="project" value="UniProtKB-KW"/>
</dbReference>
<keyword evidence="6" id="KW-0229">DNA integration</keyword>
<dbReference type="GO" id="GO:0046872">
    <property type="term" value="F:metal ion binding"/>
    <property type="evidence" value="ECO:0007669"/>
    <property type="project" value="UniProtKB-KW"/>
</dbReference>
<keyword evidence="1" id="KW-0540">Nuclease</keyword>
<keyword evidence="5" id="KW-0460">Magnesium</keyword>
<keyword evidence="10" id="KW-0511">Multifunctional enzyme</keyword>
<sequence length="606" mass="69932">MTINASITTVGLVKFDGTGNFGLWQRRVKDLLMQQGLVKALYRKIKKPKKMTDDEWEELDMKAVSIIRLLLTNEVMYDVMEGNSTTGIWLNREKRYMSKSLTNKLHLKQKLYGLKMAERGDLRQHINTFKQIISNMLRIDIKFEDEDKAMMLLTSLLASYEHLMTSLLYGKETLELEEVLGALLDHYQRKHKNSTESSGNTILDGVAAIDESEDDDTLLWHMRLGHMSERGILDYVHLDIWGPVRTPSKRGAQYFMSFIDDHSRKAWFYFMKNKSEAFAKFKIWKAEVENQTGRKIKCLRINNDTEYRDGDFLKFCEEHGIKRHFTVRKTSQQNGVAERLNMTIIETVRHTSIRVILVLVANQDLELELLDVKTAFLHENLEEEIFMVQPEGFKQLGTENLVCRLKKSLYGLKQSPKQWYKRLSGSQCPKNEEEIENMLKVPYASAVGCLMYAMVCIRPDLAHAMRTVGRQLETNLVVGYVDANYAGEVDDRRSTTEAKYMAVAEATKEALWLKGLVKELGLNQDGVQMHCDSQSVIYLAKNQVYHARTKHIDVRFHKIKELIVIGDIVLEKVHTLENAADMLTKLVTTAKFKHCLDLVNVSNLYP</sequence>
<evidence type="ECO:0000256" key="6">
    <source>
        <dbReference type="ARBA" id="ARBA00022908"/>
    </source>
</evidence>
<evidence type="ECO:0000256" key="10">
    <source>
        <dbReference type="ARBA" id="ARBA00023268"/>
    </source>
</evidence>
<evidence type="ECO:0000256" key="5">
    <source>
        <dbReference type="ARBA" id="ARBA00022842"/>
    </source>
</evidence>
<evidence type="ECO:0000256" key="9">
    <source>
        <dbReference type="ARBA" id="ARBA00023172"/>
    </source>
</evidence>
<dbReference type="GO" id="GO:0004519">
    <property type="term" value="F:endonuclease activity"/>
    <property type="evidence" value="ECO:0007669"/>
    <property type="project" value="UniProtKB-KW"/>
</dbReference>
<keyword evidence="3" id="KW-0255">Endonuclease</keyword>
<keyword evidence="2" id="KW-0479">Metal-binding</keyword>
<evidence type="ECO:0000256" key="7">
    <source>
        <dbReference type="ARBA" id="ARBA00022918"/>
    </source>
</evidence>
<feature type="domain" description="Integrase catalytic" evidence="11">
    <location>
        <begin position="222"/>
        <end position="398"/>
    </location>
</feature>
<name>A0A2N9GVM3_FAGSY</name>
<evidence type="ECO:0000256" key="3">
    <source>
        <dbReference type="ARBA" id="ARBA00022759"/>
    </source>
</evidence>
<evidence type="ECO:0000256" key="1">
    <source>
        <dbReference type="ARBA" id="ARBA00022722"/>
    </source>
</evidence>
<keyword evidence="7" id="KW-0695">RNA-directed DNA polymerase</keyword>
<dbReference type="Gene3D" id="3.30.420.10">
    <property type="entry name" value="Ribonuclease H-like superfamily/Ribonuclease H"/>
    <property type="match status" value="1"/>
</dbReference>
<protein>
    <recommendedName>
        <fullName evidence="11">Integrase catalytic domain-containing protein</fullName>
    </recommendedName>
</protein>
<keyword evidence="8" id="KW-0548">Nucleotidyltransferase</keyword>